<dbReference type="Gene3D" id="1.20.1250.20">
    <property type="entry name" value="MFS general substrate transporter like domains"/>
    <property type="match status" value="2"/>
</dbReference>
<comment type="caution">
    <text evidence="8">The sequence shown here is derived from an EMBL/GenBank/DDBJ whole genome shotgun (WGS) entry which is preliminary data.</text>
</comment>
<feature type="domain" description="Major facilitator superfamily (MFS) profile" evidence="7">
    <location>
        <begin position="31"/>
        <end position="446"/>
    </location>
</feature>
<name>A0A814TSF1_9BILA</name>
<feature type="transmembrane region" description="Helical" evidence="6">
    <location>
        <begin position="420"/>
        <end position="442"/>
    </location>
</feature>
<dbReference type="Proteomes" id="UP000663877">
    <property type="component" value="Unassembled WGS sequence"/>
</dbReference>
<sequence length="478" mass="54521">MEMSSPVVTVDRNDCNYKEKRILIRKLDLHILPLLSITYFLSCLDRANIANAKLAGLERDVHLTPEQYRWSLSIFFIGFAIFELPSNIILRRWKPSKWIALIVFLWGIVAVSTAAVRNASTLLLCRFLLGLFEAGYFPGLVYYTSLWYERKEQAFRLGFFLSFATLAGASNGLLAFAILQIKSTYFSQWQLIFIIEGIPTLILALICWFCLPDSPEQARFLTDKQRQLQIARITQDAGASLHHSFSWSQVISIFTDWKTYVYAIISICGNINQAGVTLFLPSRIHSMGVWTPLQTQLLTIPPYIAAFVSILVICRSSDYFIERSIHLVFANLLTISGLLIMLFVDEQHVNILYMSLILVMCGSYADAGMKIAWFNNNFASLTRRAVASAVIVSLAQFGSAIGGQIFNEKEKRKYFLGNRIALSVVILQTILILILRFIFAFINRQRSRMNIEEINQQIQRYGGKELAGDHHPEFRYTL</sequence>
<dbReference type="InterPro" id="IPR020846">
    <property type="entry name" value="MFS_dom"/>
</dbReference>
<keyword evidence="4 6" id="KW-1133">Transmembrane helix</keyword>
<keyword evidence="3 6" id="KW-0812">Transmembrane</keyword>
<evidence type="ECO:0000313" key="11">
    <source>
        <dbReference type="Proteomes" id="UP000663877"/>
    </source>
</evidence>
<dbReference type="FunFam" id="1.20.1250.20:FF:000018">
    <property type="entry name" value="MFS transporter permease"/>
    <property type="match status" value="1"/>
</dbReference>
<evidence type="ECO:0000256" key="3">
    <source>
        <dbReference type="ARBA" id="ARBA00022692"/>
    </source>
</evidence>
<evidence type="ECO:0000313" key="8">
    <source>
        <dbReference type="EMBL" id="CAF1165643.1"/>
    </source>
</evidence>
<feature type="transmembrane region" description="Helical" evidence="6">
    <location>
        <begin position="260"/>
        <end position="281"/>
    </location>
</feature>
<evidence type="ECO:0000256" key="2">
    <source>
        <dbReference type="ARBA" id="ARBA00022448"/>
    </source>
</evidence>
<dbReference type="GO" id="GO:0016020">
    <property type="term" value="C:membrane"/>
    <property type="evidence" value="ECO:0007669"/>
    <property type="project" value="UniProtKB-SubCell"/>
</dbReference>
<proteinExistence type="predicted"/>
<dbReference type="GO" id="GO:0022857">
    <property type="term" value="F:transmembrane transporter activity"/>
    <property type="evidence" value="ECO:0007669"/>
    <property type="project" value="InterPro"/>
</dbReference>
<evidence type="ECO:0000256" key="4">
    <source>
        <dbReference type="ARBA" id="ARBA00022989"/>
    </source>
</evidence>
<evidence type="ECO:0000313" key="9">
    <source>
        <dbReference type="EMBL" id="CAF1379708.1"/>
    </source>
</evidence>
<keyword evidence="2" id="KW-0813">Transport</keyword>
<dbReference type="InterPro" id="IPR036259">
    <property type="entry name" value="MFS_trans_sf"/>
</dbReference>
<keyword evidence="5 6" id="KW-0472">Membrane</keyword>
<gene>
    <name evidence="8" type="ORF">BJG266_LOCUS24896</name>
    <name evidence="9" type="ORF">QVE165_LOCUS35587</name>
</gene>
<evidence type="ECO:0000256" key="6">
    <source>
        <dbReference type="SAM" id="Phobius"/>
    </source>
</evidence>
<dbReference type="Proteomes" id="UP000663832">
    <property type="component" value="Unassembled WGS sequence"/>
</dbReference>
<feature type="transmembrane region" description="Helical" evidence="6">
    <location>
        <begin position="191"/>
        <end position="211"/>
    </location>
</feature>
<dbReference type="PANTHER" id="PTHR43791">
    <property type="entry name" value="PERMEASE-RELATED"/>
    <property type="match status" value="1"/>
</dbReference>
<dbReference type="PROSITE" id="PS50850">
    <property type="entry name" value="MFS"/>
    <property type="match status" value="1"/>
</dbReference>
<keyword evidence="10" id="KW-1185">Reference proteome</keyword>
<feature type="transmembrane region" description="Helical" evidence="6">
    <location>
        <begin position="385"/>
        <end position="405"/>
    </location>
</feature>
<dbReference type="SUPFAM" id="SSF103473">
    <property type="entry name" value="MFS general substrate transporter"/>
    <property type="match status" value="1"/>
</dbReference>
<feature type="transmembrane region" description="Helical" evidence="6">
    <location>
        <begin position="325"/>
        <end position="344"/>
    </location>
</feature>
<accession>A0A814TSF1</accession>
<evidence type="ECO:0000313" key="10">
    <source>
        <dbReference type="Proteomes" id="UP000663832"/>
    </source>
</evidence>
<evidence type="ECO:0000259" key="7">
    <source>
        <dbReference type="PROSITE" id="PS50850"/>
    </source>
</evidence>
<dbReference type="EMBL" id="CAJNOM010000347">
    <property type="protein sequence ID" value="CAF1379708.1"/>
    <property type="molecule type" value="Genomic_DNA"/>
</dbReference>
<dbReference type="OrthoDB" id="2985014at2759"/>
<feature type="transmembrane region" description="Helical" evidence="6">
    <location>
        <begin position="98"/>
        <end position="115"/>
    </location>
</feature>
<dbReference type="PANTHER" id="PTHR43791:SF36">
    <property type="entry name" value="TRANSPORTER, PUTATIVE (AFU_ORTHOLOGUE AFUA_6G08340)-RELATED"/>
    <property type="match status" value="1"/>
</dbReference>
<feature type="transmembrane region" description="Helical" evidence="6">
    <location>
        <begin position="155"/>
        <end position="179"/>
    </location>
</feature>
<feature type="transmembrane region" description="Helical" evidence="6">
    <location>
        <begin position="350"/>
        <end position="373"/>
    </location>
</feature>
<dbReference type="AlphaFoldDB" id="A0A814TSF1"/>
<organism evidence="8 11">
    <name type="scientific">Adineta steineri</name>
    <dbReference type="NCBI Taxonomy" id="433720"/>
    <lineage>
        <taxon>Eukaryota</taxon>
        <taxon>Metazoa</taxon>
        <taxon>Spiralia</taxon>
        <taxon>Gnathifera</taxon>
        <taxon>Rotifera</taxon>
        <taxon>Eurotatoria</taxon>
        <taxon>Bdelloidea</taxon>
        <taxon>Adinetida</taxon>
        <taxon>Adinetidae</taxon>
        <taxon>Adineta</taxon>
    </lineage>
</organism>
<dbReference type="EMBL" id="CAJNOI010000183">
    <property type="protein sequence ID" value="CAF1165643.1"/>
    <property type="molecule type" value="Genomic_DNA"/>
</dbReference>
<evidence type="ECO:0000256" key="5">
    <source>
        <dbReference type="ARBA" id="ARBA00023136"/>
    </source>
</evidence>
<dbReference type="InterPro" id="IPR011701">
    <property type="entry name" value="MFS"/>
</dbReference>
<feature type="transmembrane region" description="Helical" evidence="6">
    <location>
        <begin position="67"/>
        <end position="86"/>
    </location>
</feature>
<comment type="subcellular location">
    <subcellularLocation>
        <location evidence="1">Membrane</location>
        <topology evidence="1">Multi-pass membrane protein</topology>
    </subcellularLocation>
</comment>
<protein>
    <recommendedName>
        <fullName evidence="7">Major facilitator superfamily (MFS) profile domain-containing protein</fullName>
    </recommendedName>
</protein>
<evidence type="ECO:0000256" key="1">
    <source>
        <dbReference type="ARBA" id="ARBA00004141"/>
    </source>
</evidence>
<dbReference type="Pfam" id="PF07690">
    <property type="entry name" value="MFS_1"/>
    <property type="match status" value="1"/>
</dbReference>
<feature type="transmembrane region" description="Helical" evidence="6">
    <location>
        <begin position="293"/>
        <end position="313"/>
    </location>
</feature>
<reference evidence="8" key="1">
    <citation type="submission" date="2021-02" db="EMBL/GenBank/DDBJ databases">
        <authorList>
            <person name="Nowell W R."/>
        </authorList>
    </citation>
    <scope>NUCLEOTIDE SEQUENCE</scope>
</reference>
<feature type="transmembrane region" description="Helical" evidence="6">
    <location>
        <begin position="121"/>
        <end position="143"/>
    </location>
</feature>